<reference evidence="1 2" key="1">
    <citation type="submission" date="2014-10" db="EMBL/GenBank/DDBJ databases">
        <title>Kaistella jeonii genome.</title>
        <authorList>
            <person name="Clayton J.T."/>
            <person name="Newman J.D."/>
        </authorList>
    </citation>
    <scope>NUCLEOTIDE SEQUENCE [LARGE SCALE GENOMIC DNA]</scope>
    <source>
        <strain evidence="1 2">DSM 17048</strain>
    </source>
</reference>
<evidence type="ECO:0000313" key="1">
    <source>
        <dbReference type="EMBL" id="KIA90595.1"/>
    </source>
</evidence>
<dbReference type="OrthoDB" id="1274031at2"/>
<proteinExistence type="predicted"/>
<dbReference type="RefSeq" id="WP_039347741.1">
    <property type="nucleotide sequence ID" value="NZ_FOLA01000001.1"/>
</dbReference>
<comment type="caution">
    <text evidence="1">The sequence shown here is derived from an EMBL/GenBank/DDBJ whole genome shotgun (WGS) entry which is preliminary data.</text>
</comment>
<dbReference type="AlphaFoldDB" id="A0A0C1D9N2"/>
<dbReference type="Proteomes" id="UP000031473">
    <property type="component" value="Unassembled WGS sequence"/>
</dbReference>
<name>A0A0C1D9N2_9FLAO</name>
<dbReference type="EMBL" id="JSYL01000001">
    <property type="protein sequence ID" value="KIA90595.1"/>
    <property type="molecule type" value="Genomic_DNA"/>
</dbReference>
<accession>A0A0C1D9N2</accession>
<dbReference type="STRING" id="266749.SAMN05421876_101212"/>
<protein>
    <submittedName>
        <fullName evidence="1">Uncharacterized protein</fullName>
    </submittedName>
</protein>
<evidence type="ECO:0000313" key="2">
    <source>
        <dbReference type="Proteomes" id="UP000031473"/>
    </source>
</evidence>
<sequence>MKNSNLKGAFGALAVVGIALAVKKMSERKKAMKGIFEEYDIKGRTPFAFADKIRELDDEKYAELKGKLKEKFSSRCCSRNRKNESAEA</sequence>
<organism evidence="1 2">
    <name type="scientific">Kaistella jeonii</name>
    <dbReference type="NCBI Taxonomy" id="266749"/>
    <lineage>
        <taxon>Bacteria</taxon>
        <taxon>Pseudomonadati</taxon>
        <taxon>Bacteroidota</taxon>
        <taxon>Flavobacteriia</taxon>
        <taxon>Flavobacteriales</taxon>
        <taxon>Weeksellaceae</taxon>
        <taxon>Chryseobacterium group</taxon>
        <taxon>Kaistella</taxon>
    </lineage>
</organism>
<gene>
    <name evidence="1" type="ORF">OA86_01560</name>
</gene>
<keyword evidence="2" id="KW-1185">Reference proteome</keyword>